<proteinExistence type="predicted"/>
<dbReference type="RefSeq" id="WP_135600872.1">
    <property type="nucleotide sequence ID" value="NZ_RQFK01000014.1"/>
</dbReference>
<comment type="caution">
    <text evidence="1">The sequence shown here is derived from an EMBL/GenBank/DDBJ whole genome shotgun (WGS) entry which is preliminary data.</text>
</comment>
<keyword evidence="2" id="KW-1185">Reference proteome</keyword>
<name>A0A4R9IDQ0_9LEPT</name>
<evidence type="ECO:0000313" key="2">
    <source>
        <dbReference type="Proteomes" id="UP000298009"/>
    </source>
</evidence>
<dbReference type="Proteomes" id="UP000298009">
    <property type="component" value="Unassembled WGS sequence"/>
</dbReference>
<evidence type="ECO:0008006" key="3">
    <source>
        <dbReference type="Google" id="ProtNLM"/>
    </source>
</evidence>
<reference evidence="1" key="1">
    <citation type="journal article" date="2019" name="PLoS Negl. Trop. Dis.">
        <title>Revisiting the worldwide diversity of Leptospira species in the environment.</title>
        <authorList>
            <person name="Vincent A.T."/>
            <person name="Schiettekatte O."/>
            <person name="Bourhy P."/>
            <person name="Veyrier F.J."/>
            <person name="Picardeau M."/>
        </authorList>
    </citation>
    <scope>NUCLEOTIDE SEQUENCE [LARGE SCALE GENOMIC DNA]</scope>
    <source>
        <strain evidence="1">201800287</strain>
    </source>
</reference>
<dbReference type="PROSITE" id="PS51257">
    <property type="entry name" value="PROKAR_LIPOPROTEIN"/>
    <property type="match status" value="1"/>
</dbReference>
<dbReference type="OrthoDB" id="328405at2"/>
<dbReference type="AlphaFoldDB" id="A0A4R9IDQ0"/>
<dbReference type="EMBL" id="RQFK01000014">
    <property type="protein sequence ID" value="TGK84644.1"/>
    <property type="molecule type" value="Genomic_DNA"/>
</dbReference>
<sequence>MTKKIILFLSYKIGLFVTSFLILLSCSAKDPNSDGSWMVSLLGLISLAGEGQTTVEEPGLRPAGVYSVDSVSPSVVMENSSFSIEGKNLENVTEKQIFGEGASKFLKFTEVTNTKITVSVTLCSDSPFQIVPSGSPSGNNQISIPCLGSFRYMLRSMSFLLGMSITPEAPKFSENSLRVLRSLGEIEFVSESNLPEGIYLDKNSGEIKGIPTETTGNEYRFYPIRAVLKSNPTLKIQSQVKMIVLTEEEKLNRTCHAFVETSTCRGPSPHRCSNSNICYTSQFACEMDIECGFSE</sequence>
<evidence type="ECO:0000313" key="1">
    <source>
        <dbReference type="EMBL" id="TGK84644.1"/>
    </source>
</evidence>
<organism evidence="1 2">
    <name type="scientific">Leptospira noumeaensis</name>
    <dbReference type="NCBI Taxonomy" id="2484964"/>
    <lineage>
        <taxon>Bacteria</taxon>
        <taxon>Pseudomonadati</taxon>
        <taxon>Spirochaetota</taxon>
        <taxon>Spirochaetia</taxon>
        <taxon>Leptospirales</taxon>
        <taxon>Leptospiraceae</taxon>
        <taxon>Leptospira</taxon>
    </lineage>
</organism>
<protein>
    <recommendedName>
        <fullName evidence="3">Lipoprotein</fullName>
    </recommendedName>
</protein>
<accession>A0A4R9IDQ0</accession>
<gene>
    <name evidence="1" type="ORF">EHQ24_06540</name>
</gene>